<evidence type="ECO:0000313" key="9">
    <source>
        <dbReference type="Proteomes" id="UP000249557"/>
    </source>
</evidence>
<dbReference type="GO" id="GO:0003755">
    <property type="term" value="F:peptidyl-prolyl cis-trans isomerase activity"/>
    <property type="evidence" value="ECO:0007669"/>
    <property type="project" value="UniProtKB-KW"/>
</dbReference>
<accession>A0A2W5BRE4</accession>
<dbReference type="Pfam" id="PF05698">
    <property type="entry name" value="Trigger_C"/>
    <property type="match status" value="1"/>
</dbReference>
<feature type="region of interest" description="Disordered" evidence="6">
    <location>
        <begin position="245"/>
        <end position="278"/>
    </location>
</feature>
<dbReference type="Gene3D" id="3.10.50.40">
    <property type="match status" value="1"/>
</dbReference>
<dbReference type="Proteomes" id="UP000249557">
    <property type="component" value="Unassembled WGS sequence"/>
</dbReference>
<evidence type="ECO:0000256" key="5">
    <source>
        <dbReference type="ARBA" id="ARBA00029986"/>
    </source>
</evidence>
<dbReference type="InterPro" id="IPR046357">
    <property type="entry name" value="PPIase_dom_sf"/>
</dbReference>
<dbReference type="NCBIfam" id="TIGR00115">
    <property type="entry name" value="tig"/>
    <property type="match status" value="1"/>
</dbReference>
<evidence type="ECO:0000256" key="6">
    <source>
        <dbReference type="SAM" id="MobiDB-lite"/>
    </source>
</evidence>
<feature type="compositionally biased region" description="Basic residues" evidence="6">
    <location>
        <begin position="246"/>
        <end position="256"/>
    </location>
</feature>
<dbReference type="SUPFAM" id="SSF109998">
    <property type="entry name" value="Triger factor/SurA peptide-binding domain-like"/>
    <property type="match status" value="1"/>
</dbReference>
<gene>
    <name evidence="8" type="ORF">DI626_07190</name>
</gene>
<dbReference type="InterPro" id="IPR027304">
    <property type="entry name" value="Trigger_fact/SurA_dom_sf"/>
</dbReference>
<dbReference type="SUPFAM" id="SSF54534">
    <property type="entry name" value="FKBP-like"/>
    <property type="match status" value="1"/>
</dbReference>
<feature type="non-terminal residue" evidence="8">
    <location>
        <position position="1"/>
    </location>
</feature>
<dbReference type="GO" id="GO:0015031">
    <property type="term" value="P:protein transport"/>
    <property type="evidence" value="ECO:0007669"/>
    <property type="project" value="InterPro"/>
</dbReference>
<dbReference type="EMBL" id="QFNK01000138">
    <property type="protein sequence ID" value="PZO85745.1"/>
    <property type="molecule type" value="Genomic_DNA"/>
</dbReference>
<organism evidence="8 9">
    <name type="scientific">Micavibrio aeruginosavorus</name>
    <dbReference type="NCBI Taxonomy" id="349221"/>
    <lineage>
        <taxon>Bacteria</taxon>
        <taxon>Pseudomonadati</taxon>
        <taxon>Bdellovibrionota</taxon>
        <taxon>Bdellovibrionia</taxon>
        <taxon>Bdellovibrionales</taxon>
        <taxon>Pseudobdellovibrionaceae</taxon>
        <taxon>Micavibrio</taxon>
    </lineage>
</organism>
<proteinExistence type="predicted"/>
<evidence type="ECO:0000259" key="7">
    <source>
        <dbReference type="Pfam" id="PF05698"/>
    </source>
</evidence>
<evidence type="ECO:0000256" key="1">
    <source>
        <dbReference type="ARBA" id="ARBA00004496"/>
    </source>
</evidence>
<sequence>GFEDQLVGKKAGETVEVAVTFPENYGATELAGREAIFDTVIESIMEAAPGEVNDEFAKRLGMEDVAALRGAVEQQMNAEYEGHSRMKLKRQLLDILDEKHEFEIPEGMVEAEYKGILQQIENERRANPQENGDSLSEDEKEELRLIAERRVRLGLVLSEIGNANKVTVNDKELQRAVIAEAQKFPGQEKMVFEYYQKNRSALEMLRAPIFEEKVVDLIFKDASITDKEVSIEELVKEEDDIELKGAKKKAPAKKKAEKADDGEKAEKKPAAKKAKKDE</sequence>
<dbReference type="InterPro" id="IPR005215">
    <property type="entry name" value="Trig_fac"/>
</dbReference>
<dbReference type="GO" id="GO:0006457">
    <property type="term" value="P:protein folding"/>
    <property type="evidence" value="ECO:0007669"/>
    <property type="project" value="InterPro"/>
</dbReference>
<dbReference type="InterPro" id="IPR008880">
    <property type="entry name" value="Trigger_fac_C"/>
</dbReference>
<keyword evidence="4" id="KW-0413">Isomerase</keyword>
<dbReference type="Gene3D" id="1.10.3120.10">
    <property type="entry name" value="Trigger factor, C-terminal domain"/>
    <property type="match status" value="1"/>
</dbReference>
<evidence type="ECO:0000256" key="4">
    <source>
        <dbReference type="ARBA" id="ARBA00023235"/>
    </source>
</evidence>
<evidence type="ECO:0000256" key="2">
    <source>
        <dbReference type="ARBA" id="ARBA00016902"/>
    </source>
</evidence>
<dbReference type="InterPro" id="IPR037041">
    <property type="entry name" value="Trigger_fac_C_sf"/>
</dbReference>
<name>A0A2W5BRE4_9BACT</name>
<comment type="subcellular location">
    <subcellularLocation>
        <location evidence="1">Cytoplasm</location>
    </subcellularLocation>
</comment>
<comment type="caution">
    <text evidence="8">The sequence shown here is derived from an EMBL/GenBank/DDBJ whole genome shotgun (WGS) entry which is preliminary data.</text>
</comment>
<protein>
    <recommendedName>
        <fullName evidence="2">Trigger factor</fullName>
    </recommendedName>
    <alternativeName>
        <fullName evidence="5">PPIase</fullName>
    </alternativeName>
</protein>
<dbReference type="AlphaFoldDB" id="A0A2W5BRE4"/>
<feature type="compositionally biased region" description="Basic and acidic residues" evidence="6">
    <location>
        <begin position="257"/>
        <end position="278"/>
    </location>
</feature>
<evidence type="ECO:0000313" key="8">
    <source>
        <dbReference type="EMBL" id="PZO85745.1"/>
    </source>
</evidence>
<dbReference type="GO" id="GO:0005737">
    <property type="term" value="C:cytoplasm"/>
    <property type="evidence" value="ECO:0007669"/>
    <property type="project" value="UniProtKB-SubCell"/>
</dbReference>
<reference evidence="8 9" key="1">
    <citation type="submission" date="2017-08" db="EMBL/GenBank/DDBJ databases">
        <title>Infants hospitalized years apart are colonized by the same room-sourced microbial strains.</title>
        <authorList>
            <person name="Brooks B."/>
            <person name="Olm M.R."/>
            <person name="Firek B.A."/>
            <person name="Baker R."/>
            <person name="Thomas B.C."/>
            <person name="Morowitz M.J."/>
            <person name="Banfield J.F."/>
        </authorList>
    </citation>
    <scope>NUCLEOTIDE SEQUENCE [LARGE SCALE GENOMIC DNA]</scope>
    <source>
        <strain evidence="8">S2_018_000_R2_104</strain>
    </source>
</reference>
<feature type="domain" description="Trigger factor C-terminal" evidence="7">
    <location>
        <begin position="65"/>
        <end position="219"/>
    </location>
</feature>
<keyword evidence="3" id="KW-0697">Rotamase</keyword>
<evidence type="ECO:0000256" key="3">
    <source>
        <dbReference type="ARBA" id="ARBA00023110"/>
    </source>
</evidence>